<dbReference type="InterPro" id="IPR050301">
    <property type="entry name" value="NTE"/>
</dbReference>
<dbReference type="PROSITE" id="PS51635">
    <property type="entry name" value="PNPLA"/>
    <property type="match status" value="1"/>
</dbReference>
<reference evidence="7" key="2">
    <citation type="submission" date="2021-04" db="EMBL/GenBank/DDBJ databases">
        <authorList>
            <person name="Gilroy R."/>
        </authorList>
    </citation>
    <scope>NUCLEOTIDE SEQUENCE</scope>
    <source>
        <strain evidence="7">MalCec1-1739</strain>
    </source>
</reference>
<reference evidence="7" key="1">
    <citation type="journal article" date="2021" name="PeerJ">
        <title>Extensive microbial diversity within the chicken gut microbiome revealed by metagenomics and culture.</title>
        <authorList>
            <person name="Gilroy R."/>
            <person name="Ravi A."/>
            <person name="Getino M."/>
            <person name="Pursley I."/>
            <person name="Horton D.L."/>
            <person name="Alikhan N.F."/>
            <person name="Baker D."/>
            <person name="Gharbi K."/>
            <person name="Hall N."/>
            <person name="Watson M."/>
            <person name="Adriaenssens E.M."/>
            <person name="Foster-Nyarko E."/>
            <person name="Jarju S."/>
            <person name="Secka A."/>
            <person name="Antonio M."/>
            <person name="Oren A."/>
            <person name="Chaudhuri R.R."/>
            <person name="La Ragione R."/>
            <person name="Hildebrand F."/>
            <person name="Pallen M.J."/>
        </authorList>
    </citation>
    <scope>NUCLEOTIDE SEQUENCE</scope>
    <source>
        <strain evidence="7">MalCec1-1739</strain>
    </source>
</reference>
<dbReference type="PROSITE" id="PS51257">
    <property type="entry name" value="PROKAR_LIPOPROTEIN"/>
    <property type="match status" value="1"/>
</dbReference>
<dbReference type="CDD" id="cd07205">
    <property type="entry name" value="Pat_PNPLA6_PNPLA7_NTE1_like"/>
    <property type="match status" value="1"/>
</dbReference>
<feature type="chain" id="PRO_5038778388" evidence="5">
    <location>
        <begin position="20"/>
        <end position="763"/>
    </location>
</feature>
<evidence type="ECO:0000256" key="5">
    <source>
        <dbReference type="SAM" id="SignalP"/>
    </source>
</evidence>
<evidence type="ECO:0000256" key="2">
    <source>
        <dbReference type="ARBA" id="ARBA00022963"/>
    </source>
</evidence>
<keyword evidence="1 4" id="KW-0378">Hydrolase</keyword>
<evidence type="ECO:0000313" key="8">
    <source>
        <dbReference type="Proteomes" id="UP000787625"/>
    </source>
</evidence>
<dbReference type="GO" id="GO:0016787">
    <property type="term" value="F:hydrolase activity"/>
    <property type="evidence" value="ECO:0007669"/>
    <property type="project" value="UniProtKB-UniRule"/>
</dbReference>
<feature type="active site" description="Nucleophile" evidence="4">
    <location>
        <position position="57"/>
    </location>
</feature>
<feature type="short sequence motif" description="DGA/G" evidence="4">
    <location>
        <begin position="209"/>
        <end position="211"/>
    </location>
</feature>
<dbReference type="Gene3D" id="3.40.1090.10">
    <property type="entry name" value="Cytosolic phospholipase A2 catalytic domain"/>
    <property type="match status" value="2"/>
</dbReference>
<evidence type="ECO:0000259" key="6">
    <source>
        <dbReference type="PROSITE" id="PS51635"/>
    </source>
</evidence>
<dbReference type="PANTHER" id="PTHR14226:SF29">
    <property type="entry name" value="NEUROPATHY TARGET ESTERASE SWS"/>
    <property type="match status" value="1"/>
</dbReference>
<dbReference type="InterPro" id="IPR016035">
    <property type="entry name" value="Acyl_Trfase/lysoPLipase"/>
</dbReference>
<evidence type="ECO:0000256" key="4">
    <source>
        <dbReference type="PROSITE-ProRule" id="PRU01161"/>
    </source>
</evidence>
<feature type="short sequence motif" description="GXSXG" evidence="4">
    <location>
        <begin position="55"/>
        <end position="59"/>
    </location>
</feature>
<comment type="caution">
    <text evidence="7">The sequence shown here is derived from an EMBL/GenBank/DDBJ whole genome shotgun (WGS) entry which is preliminary data.</text>
</comment>
<evidence type="ECO:0000256" key="1">
    <source>
        <dbReference type="ARBA" id="ARBA00022801"/>
    </source>
</evidence>
<dbReference type="InterPro" id="IPR002641">
    <property type="entry name" value="PNPLA_dom"/>
</dbReference>
<dbReference type="EMBL" id="DWUP01000026">
    <property type="protein sequence ID" value="HJD52387.1"/>
    <property type="molecule type" value="Genomic_DNA"/>
</dbReference>
<dbReference type="PANTHER" id="PTHR14226">
    <property type="entry name" value="NEUROPATHY TARGET ESTERASE/SWISS CHEESE D.MELANOGASTER"/>
    <property type="match status" value="1"/>
</dbReference>
<name>A0A9D2ZTT6_9BACT</name>
<feature type="short sequence motif" description="GXGXXG" evidence="4">
    <location>
        <begin position="28"/>
        <end position="33"/>
    </location>
</feature>
<dbReference type="AlphaFoldDB" id="A0A9D2ZTT6"/>
<evidence type="ECO:0000256" key="3">
    <source>
        <dbReference type="ARBA" id="ARBA00023098"/>
    </source>
</evidence>
<evidence type="ECO:0000313" key="7">
    <source>
        <dbReference type="EMBL" id="HJD52387.1"/>
    </source>
</evidence>
<dbReference type="Pfam" id="PF01734">
    <property type="entry name" value="Patatin"/>
    <property type="match status" value="1"/>
</dbReference>
<dbReference type="Gene3D" id="2.40.160.50">
    <property type="entry name" value="membrane protein fhac: a member of the omp85/tpsb transporter family"/>
    <property type="match status" value="1"/>
</dbReference>
<feature type="active site" description="Proton acceptor" evidence="4">
    <location>
        <position position="209"/>
    </location>
</feature>
<gene>
    <name evidence="7" type="ORF">IAA93_01475</name>
</gene>
<proteinExistence type="predicted"/>
<keyword evidence="3 4" id="KW-0443">Lipid metabolism</keyword>
<feature type="domain" description="PNPLA" evidence="6">
    <location>
        <begin position="24"/>
        <end position="222"/>
    </location>
</feature>
<sequence>MRRCLAAILLLLLSLSACPQKVGLVLSGGGAKGLAHIGIIKALEENDIPIDCITGTSMGAIVGALYAMGYSPDEMETLVKSEDFKRWYSGQIEDKYIYYFKRDKATPDFFNLKISFRDSTQRKQHFLPTNLVNPVQMNIAFLYVFAGATAQCRGDFDDLFVPFRSVASDVYHKREVIYRSGDLGDAVRASMSFPLVFKPIMQDSTLVYDGGIYNNFPADVMVEDFHPDIIIGSVVASNPSKPDEKDIIGQVENMIMQKSDYTLPDSSDIMMRFHFKDVNLLDFDKVNQISKIGYDRAMSMMDTIKSRITRRVSKAEMDLRRELYKARLPELVFKNIYVTGTSEEQSDYIKREIYNTGKSRNSFTFEEFKVSYFKLLADGIISEIIPHAVYNPDAKAYDMYLDVKMGTPFSIRLGGHISNISNQIYVGASYKNLHHYSKEFSLEGQLGRVYNNVQLMAKFDFATSIPISYRVIASFSSYDYFNSDNLFFKRERPSINRKVESFVKLKLAFPFMLNKKAEISLGGARQVDTYSQSSVIDFGNITRDKSTYSLFGGSLLFGGNTLNSKQFATQGSRDELTAQVYVGHEYYDPADPSVGNQIVDKVAWLQVTYKNETYFTINKHWTLGSYIEGYYSSRNFSHNYTATMLAAGQFAPAAQLKLTYNDEFRANQYLAAGVRPIYRFNDMFHIRGEVYGFLPIFPIERTNLNMAQYGKLFSRLNCFAQLSGVCVLPFAAISAYINYSRYPSSWNFGITLGWQIFNESFFD</sequence>
<organism evidence="7 8">
    <name type="scientific">Candidatus Avibacteroides avistercoris</name>
    <dbReference type="NCBI Taxonomy" id="2840690"/>
    <lineage>
        <taxon>Bacteria</taxon>
        <taxon>Pseudomonadati</taxon>
        <taxon>Bacteroidota</taxon>
        <taxon>Bacteroidia</taxon>
        <taxon>Bacteroidales</taxon>
        <taxon>Bacteroidaceae</taxon>
        <taxon>Bacteroidaceae incertae sedis</taxon>
        <taxon>Candidatus Avibacteroides</taxon>
    </lineage>
</organism>
<dbReference type="GO" id="GO:0016042">
    <property type="term" value="P:lipid catabolic process"/>
    <property type="evidence" value="ECO:0007669"/>
    <property type="project" value="UniProtKB-UniRule"/>
</dbReference>
<protein>
    <submittedName>
        <fullName evidence="7">Patatin-like phospholipase family protein</fullName>
    </submittedName>
</protein>
<accession>A0A9D2ZTT6</accession>
<keyword evidence="5" id="KW-0732">Signal</keyword>
<dbReference type="Proteomes" id="UP000787625">
    <property type="component" value="Unassembled WGS sequence"/>
</dbReference>
<feature type="signal peptide" evidence="5">
    <location>
        <begin position="1"/>
        <end position="19"/>
    </location>
</feature>
<dbReference type="SUPFAM" id="SSF52151">
    <property type="entry name" value="FabD/lysophospholipase-like"/>
    <property type="match status" value="1"/>
</dbReference>
<keyword evidence="2 4" id="KW-0442">Lipid degradation</keyword>